<feature type="coiled-coil region" evidence="1">
    <location>
        <begin position="929"/>
        <end position="956"/>
    </location>
</feature>
<organism evidence="2 3">
    <name type="scientific">Fusarium tricinctum</name>
    <dbReference type="NCBI Taxonomy" id="61284"/>
    <lineage>
        <taxon>Eukaryota</taxon>
        <taxon>Fungi</taxon>
        <taxon>Dikarya</taxon>
        <taxon>Ascomycota</taxon>
        <taxon>Pezizomycotina</taxon>
        <taxon>Sordariomycetes</taxon>
        <taxon>Hypocreomycetidae</taxon>
        <taxon>Hypocreales</taxon>
        <taxon>Nectriaceae</taxon>
        <taxon>Fusarium</taxon>
        <taxon>Fusarium tricinctum species complex</taxon>
    </lineage>
</organism>
<dbReference type="Proteomes" id="UP000813427">
    <property type="component" value="Unassembled WGS sequence"/>
</dbReference>
<dbReference type="SUPFAM" id="SSF52540">
    <property type="entry name" value="P-loop containing nucleoside triphosphate hydrolases"/>
    <property type="match status" value="1"/>
</dbReference>
<dbReference type="OrthoDB" id="5106606at2759"/>
<reference evidence="2" key="1">
    <citation type="journal article" date="2021" name="Nat. Commun.">
        <title>Genetic determinants of endophytism in the Arabidopsis root mycobiome.</title>
        <authorList>
            <person name="Mesny F."/>
            <person name="Miyauchi S."/>
            <person name="Thiergart T."/>
            <person name="Pickel B."/>
            <person name="Atanasova L."/>
            <person name="Karlsson M."/>
            <person name="Huettel B."/>
            <person name="Barry K.W."/>
            <person name="Haridas S."/>
            <person name="Chen C."/>
            <person name="Bauer D."/>
            <person name="Andreopoulos W."/>
            <person name="Pangilinan J."/>
            <person name="LaButti K."/>
            <person name="Riley R."/>
            <person name="Lipzen A."/>
            <person name="Clum A."/>
            <person name="Drula E."/>
            <person name="Henrissat B."/>
            <person name="Kohler A."/>
            <person name="Grigoriev I.V."/>
            <person name="Martin F.M."/>
            <person name="Hacquard S."/>
        </authorList>
    </citation>
    <scope>NUCLEOTIDE SEQUENCE</scope>
    <source>
        <strain evidence="2">MPI-SDFR-AT-0068</strain>
    </source>
</reference>
<sequence>MAAIARSIASQLRFGSGESSVEAVLEKLRAGKYLVVFDSAEDLDADDSIAHDSIHSYYSKDLRSYLPDFIDEATKLNDGSIVIIASRLDTTSIARVSSHHKYLLSGLSVISSVRLLQELAFKPGEEIPHALERRENIDMLRRAAILVEGNPVALRLLISELRLVNYDCEALFTNLLYGVCTTLQWPHLSGGSRFERSLSLTYRLKPYFISKLAPFWNIMPKDLTMYHCFWHWFGEFDPEPETWLSEAFWRQHSLEFQVMSWQWRDVERSLIQCGILGHATVGKTNGNMACYHVHPVFTLLSRAWLSEQQWGRARFAFVRAARLWYSQDRSPPTPDWTHVVWGSCRQHEDHLYNWRVMALAWCVQDGNTLAEILCERRPLFSIIYQLGGGIIPVTPRYSRLLVPHLRSYLSELYAVTGNLRSTQVLTEYILSAILTFSYDLWKIESDVLNLPHGPRTSTIERALAIVKRWKANPSNRSSLVPPSVQLVYQQLLYAAAVTAQEGGDIKLAKTLYERHLATDPAPSIIGHAVELQLIRSWQYYSLQGWVTCVNMTAMRSSGCPRPMREATRLMLDSLGLGTEKAIPGGFIESLLGTLAQLNGEDLALGAKITPRVMFAFALQREPDAVRRFGKVAKALLDEPLGRFIGEMMQISRVGFAALQSDNGQGSNASSSGQTAEELGIKDVASWLAETSTKAKKSQKAAPKVWKKQQDSYLAQYDATIRMLSGDTAGAEAAIQSELSKEALSSTTSTGAEQLANMYMMMYQIAVKEASEPDYKKGLTFLIEFRRHRAIEHLAPTDQCVIHIEFVTCYHSLGLVEDAARATIDLQQVTKSLTPADCLQGDLEAAYSWIYNSLFNFKELWTFINPQVVSSGTACAPGLTSIERVHMYQIMSEVMRRGIERYNGLPGFEQMKKIVACPCSSVAPCKLPHIKMQQKENSENKEVIKKLQESLQKKDEELEA</sequence>
<evidence type="ECO:0000313" key="3">
    <source>
        <dbReference type="Proteomes" id="UP000813427"/>
    </source>
</evidence>
<dbReference type="AlphaFoldDB" id="A0A8K0S6D2"/>
<keyword evidence="1" id="KW-0175">Coiled coil</keyword>
<accession>A0A8K0S6D2</accession>
<name>A0A8K0S6D2_9HYPO</name>
<dbReference type="EMBL" id="JAGPXF010000001">
    <property type="protein sequence ID" value="KAH7261577.1"/>
    <property type="molecule type" value="Genomic_DNA"/>
</dbReference>
<proteinExistence type="predicted"/>
<dbReference type="InterPro" id="IPR027417">
    <property type="entry name" value="P-loop_NTPase"/>
</dbReference>
<evidence type="ECO:0000256" key="1">
    <source>
        <dbReference type="SAM" id="Coils"/>
    </source>
</evidence>
<keyword evidence="3" id="KW-1185">Reference proteome</keyword>
<evidence type="ECO:0000313" key="2">
    <source>
        <dbReference type="EMBL" id="KAH7261577.1"/>
    </source>
</evidence>
<gene>
    <name evidence="2" type="ORF">BKA59DRAFT_550073</name>
</gene>
<protein>
    <submittedName>
        <fullName evidence="2">Uncharacterized protein</fullName>
    </submittedName>
</protein>
<comment type="caution">
    <text evidence="2">The sequence shown here is derived from an EMBL/GenBank/DDBJ whole genome shotgun (WGS) entry which is preliminary data.</text>
</comment>